<organism evidence="3 4">
    <name type="scientific">Hibiscus trionum</name>
    <name type="common">Flower of an hour</name>
    <dbReference type="NCBI Taxonomy" id="183268"/>
    <lineage>
        <taxon>Eukaryota</taxon>
        <taxon>Viridiplantae</taxon>
        <taxon>Streptophyta</taxon>
        <taxon>Embryophyta</taxon>
        <taxon>Tracheophyta</taxon>
        <taxon>Spermatophyta</taxon>
        <taxon>Magnoliopsida</taxon>
        <taxon>eudicotyledons</taxon>
        <taxon>Gunneridae</taxon>
        <taxon>Pentapetalae</taxon>
        <taxon>rosids</taxon>
        <taxon>malvids</taxon>
        <taxon>Malvales</taxon>
        <taxon>Malvaceae</taxon>
        <taxon>Malvoideae</taxon>
        <taxon>Hibiscus</taxon>
    </lineage>
</organism>
<dbReference type="EMBL" id="BSYR01000024">
    <property type="protein sequence ID" value="GMI90633.1"/>
    <property type="molecule type" value="Genomic_DNA"/>
</dbReference>
<gene>
    <name evidence="3" type="ORF">HRI_002732600</name>
</gene>
<feature type="domain" description="Interferon-related developmental regulator C-terminal" evidence="1">
    <location>
        <begin position="119"/>
        <end position="171"/>
    </location>
</feature>
<accession>A0A9W7M778</accession>
<name>A0A9W7M778_HIBTR</name>
<dbReference type="PANTHER" id="PTHR12354:SF1">
    <property type="entry name" value="INTERFERON-RELATED DEVELOPMENTAL REGULATOR 1"/>
    <property type="match status" value="1"/>
</dbReference>
<evidence type="ECO:0000313" key="3">
    <source>
        <dbReference type="EMBL" id="GMI90633.1"/>
    </source>
</evidence>
<comment type="caution">
    <text evidence="3">The sequence shown here is derived from an EMBL/GenBank/DDBJ whole genome shotgun (WGS) entry which is preliminary data.</text>
</comment>
<feature type="domain" description="Interferon-related developmental regulator N-terminal" evidence="2">
    <location>
        <begin position="25"/>
        <end position="74"/>
    </location>
</feature>
<dbReference type="PANTHER" id="PTHR12354">
    <property type="entry name" value="INTERFERON-RELATED DEVELOPMENTAL REGULATOR"/>
    <property type="match status" value="1"/>
</dbReference>
<dbReference type="AlphaFoldDB" id="A0A9W7M778"/>
<protein>
    <submittedName>
        <fullName evidence="3">SALT-TOLERANCE 32</fullName>
    </submittedName>
</protein>
<evidence type="ECO:0000259" key="1">
    <source>
        <dbReference type="Pfam" id="PF04836"/>
    </source>
</evidence>
<sequence>MGSLVKFAGEAKGSCDGSVSEGNKSKDGFSHIQGLKDVLNQARDLSVEAGGKGSSKQDLNNQRNLFKDVLEFLEYGYSPETSLKIGGDALHTSTWSKLIQLNFLKRFLGGGFAKHMQDNEFLQGVFGFTPKRQNPVAYEHISNIGKRMYKSPNSVVNKARTQQLNKKRMLSEGRNFGHFAICVGYEEF</sequence>
<dbReference type="InterPro" id="IPR007701">
    <property type="entry name" value="Interferon-rel_develop_reg_N"/>
</dbReference>
<keyword evidence="4" id="KW-1185">Reference proteome</keyword>
<reference evidence="3" key="1">
    <citation type="submission" date="2023-05" db="EMBL/GenBank/DDBJ databases">
        <title>Genome and transcriptome analyses reveal genes involved in the formation of fine ridges on petal epidermal cells in Hibiscus trionum.</title>
        <authorList>
            <person name="Koshimizu S."/>
            <person name="Masuda S."/>
            <person name="Ishii T."/>
            <person name="Shirasu K."/>
            <person name="Hoshino A."/>
            <person name="Arita M."/>
        </authorList>
    </citation>
    <scope>NUCLEOTIDE SEQUENCE</scope>
    <source>
        <strain evidence="3">Hamamatsu line</strain>
    </source>
</reference>
<dbReference type="Pfam" id="PF04836">
    <property type="entry name" value="IFRD_C"/>
    <property type="match status" value="1"/>
</dbReference>
<proteinExistence type="predicted"/>
<dbReference type="Pfam" id="PF05004">
    <property type="entry name" value="IFRD"/>
    <property type="match status" value="1"/>
</dbReference>
<dbReference type="InterPro" id="IPR039777">
    <property type="entry name" value="IFRD"/>
</dbReference>
<evidence type="ECO:0000259" key="2">
    <source>
        <dbReference type="Pfam" id="PF05004"/>
    </source>
</evidence>
<dbReference type="InterPro" id="IPR006921">
    <property type="entry name" value="Interferon-rel_develop_reg_C"/>
</dbReference>
<dbReference type="OrthoDB" id="686784at2759"/>
<evidence type="ECO:0000313" key="4">
    <source>
        <dbReference type="Proteomes" id="UP001165190"/>
    </source>
</evidence>
<dbReference type="Proteomes" id="UP001165190">
    <property type="component" value="Unassembled WGS sequence"/>
</dbReference>